<keyword evidence="2 5" id="KW-0812">Transmembrane</keyword>
<protein>
    <recommendedName>
        <fullName evidence="6">TM2 domain-containing protein</fullName>
    </recommendedName>
</protein>
<dbReference type="Proteomes" id="UP000053372">
    <property type="component" value="Unassembled WGS sequence"/>
</dbReference>
<evidence type="ECO:0000256" key="3">
    <source>
        <dbReference type="ARBA" id="ARBA00022989"/>
    </source>
</evidence>
<keyword evidence="3 5" id="KW-1133">Transmembrane helix</keyword>
<evidence type="ECO:0000259" key="6">
    <source>
        <dbReference type="Pfam" id="PF05154"/>
    </source>
</evidence>
<feature type="domain" description="TM2" evidence="6">
    <location>
        <begin position="22"/>
        <end position="67"/>
    </location>
</feature>
<dbReference type="PANTHER" id="PTHR21016:SF25">
    <property type="entry name" value="TM2 DOMAIN-CONTAINING PROTEIN DDB_G0277895-RELATED"/>
    <property type="match status" value="1"/>
</dbReference>
<dbReference type="RefSeq" id="WP_027846165.1">
    <property type="nucleotide sequence ID" value="NZ_LMTZ01000102.1"/>
</dbReference>
<comment type="subcellular location">
    <subcellularLocation>
        <location evidence="1">Membrane</location>
        <topology evidence="1">Multi-pass membrane protein</topology>
    </subcellularLocation>
</comment>
<comment type="caution">
    <text evidence="7">The sequence shown here is derived from an EMBL/GenBank/DDBJ whole genome shotgun (WGS) entry which is preliminary data.</text>
</comment>
<keyword evidence="8" id="KW-1185">Reference proteome</keyword>
<dbReference type="PANTHER" id="PTHR21016">
    <property type="entry name" value="BETA-AMYLOID BINDING PROTEIN-RELATED"/>
    <property type="match status" value="1"/>
</dbReference>
<name>A0A0V7ZNC1_9CYAN</name>
<dbReference type="InterPro" id="IPR050932">
    <property type="entry name" value="TM2D1-3-like"/>
</dbReference>
<dbReference type="AlphaFoldDB" id="A0A0V7ZNC1"/>
<evidence type="ECO:0000256" key="5">
    <source>
        <dbReference type="SAM" id="Phobius"/>
    </source>
</evidence>
<reference evidence="7 8" key="1">
    <citation type="journal article" date="2015" name="Genome Announc.">
        <title>Draft Genome of the Euendolithic (true boring) Cyanobacterium Mastigocoleus testarum strain BC008.</title>
        <authorList>
            <person name="Guida B.S."/>
            <person name="Garcia-Pichel F."/>
        </authorList>
    </citation>
    <scope>NUCLEOTIDE SEQUENCE [LARGE SCALE GENOMIC DNA]</scope>
    <source>
        <strain evidence="7 8">BC008</strain>
    </source>
</reference>
<organism evidence="7 8">
    <name type="scientific">Mastigocoleus testarum BC008</name>
    <dbReference type="NCBI Taxonomy" id="371196"/>
    <lineage>
        <taxon>Bacteria</taxon>
        <taxon>Bacillati</taxon>
        <taxon>Cyanobacteriota</taxon>
        <taxon>Cyanophyceae</taxon>
        <taxon>Nostocales</taxon>
        <taxon>Hapalosiphonaceae</taxon>
        <taxon>Mastigocoleus</taxon>
    </lineage>
</organism>
<evidence type="ECO:0000256" key="1">
    <source>
        <dbReference type="ARBA" id="ARBA00004141"/>
    </source>
</evidence>
<gene>
    <name evidence="7" type="ORF">BC008_23245</name>
</gene>
<evidence type="ECO:0000256" key="4">
    <source>
        <dbReference type="ARBA" id="ARBA00023136"/>
    </source>
</evidence>
<dbReference type="InterPro" id="IPR007829">
    <property type="entry name" value="TM2"/>
</dbReference>
<dbReference type="GO" id="GO:0016020">
    <property type="term" value="C:membrane"/>
    <property type="evidence" value="ECO:0007669"/>
    <property type="project" value="UniProtKB-SubCell"/>
</dbReference>
<feature type="transmembrane region" description="Helical" evidence="5">
    <location>
        <begin position="49"/>
        <end position="69"/>
    </location>
</feature>
<evidence type="ECO:0000313" key="8">
    <source>
        <dbReference type="Proteomes" id="UP000053372"/>
    </source>
</evidence>
<sequence length="177" mass="19614">MKAKSDVNDSKKTQSHQERLLASYILTAAHFFGLSGLHRLYNGKIGTGLLWLFTWGILGVGQFVDLFLIPDMVDEAEARLKLKAGVSRFGVPLDVPVTTSQVYESPKKEETKPLNLRLLKAAEKNGGKISVTKGVLETEATFEEVETTLKEMMKSGYVSIDNDPHNGAVIYNFHELS</sequence>
<dbReference type="EMBL" id="LMTZ01000102">
    <property type="protein sequence ID" value="KST65895.1"/>
    <property type="molecule type" value="Genomic_DNA"/>
</dbReference>
<proteinExistence type="predicted"/>
<evidence type="ECO:0000256" key="2">
    <source>
        <dbReference type="ARBA" id="ARBA00022692"/>
    </source>
</evidence>
<dbReference type="Pfam" id="PF05154">
    <property type="entry name" value="TM2"/>
    <property type="match status" value="1"/>
</dbReference>
<accession>A0A0V7ZNC1</accession>
<evidence type="ECO:0000313" key="7">
    <source>
        <dbReference type="EMBL" id="KST65895.1"/>
    </source>
</evidence>
<feature type="transmembrane region" description="Helical" evidence="5">
    <location>
        <begin position="20"/>
        <end position="37"/>
    </location>
</feature>
<dbReference type="OrthoDB" id="2004788at2"/>
<keyword evidence="4 5" id="KW-0472">Membrane</keyword>